<accession>A0ABR3QJU2</accession>
<name>A0ABR3QJU2_9PLEO</name>
<dbReference type="Gene3D" id="3.40.50.720">
    <property type="entry name" value="NAD(P)-binding Rossmann-like Domain"/>
    <property type="match status" value="1"/>
</dbReference>
<dbReference type="InterPro" id="IPR036291">
    <property type="entry name" value="NAD(P)-bd_dom_sf"/>
</dbReference>
<evidence type="ECO:0000313" key="3">
    <source>
        <dbReference type="Proteomes" id="UP001521222"/>
    </source>
</evidence>
<keyword evidence="3" id="KW-1185">Reference proteome</keyword>
<evidence type="ECO:0000313" key="2">
    <source>
        <dbReference type="EMBL" id="KAL1592429.1"/>
    </source>
</evidence>
<dbReference type="Proteomes" id="UP001521222">
    <property type="component" value="Unassembled WGS sequence"/>
</dbReference>
<gene>
    <name evidence="2" type="ORF">SLS59_009782</name>
</gene>
<dbReference type="PANTHER" id="PTHR43544:SF32">
    <property type="entry name" value="CHAIN DEHYDROGENASE, PUTATIVE (AFU_ORTHOLOGUE AFUA_5G01530)-RELATED"/>
    <property type="match status" value="1"/>
</dbReference>
<comment type="similarity">
    <text evidence="1">Belongs to the short-chain dehydrogenases/reductases (SDR) family.</text>
</comment>
<dbReference type="PANTHER" id="PTHR43544">
    <property type="entry name" value="SHORT-CHAIN DEHYDROGENASE/REDUCTASE"/>
    <property type="match status" value="1"/>
</dbReference>
<dbReference type="PRINTS" id="PR00081">
    <property type="entry name" value="GDHRDH"/>
</dbReference>
<organism evidence="2 3">
    <name type="scientific">Nothophoma quercina</name>
    <dbReference type="NCBI Taxonomy" id="749835"/>
    <lineage>
        <taxon>Eukaryota</taxon>
        <taxon>Fungi</taxon>
        <taxon>Dikarya</taxon>
        <taxon>Ascomycota</taxon>
        <taxon>Pezizomycotina</taxon>
        <taxon>Dothideomycetes</taxon>
        <taxon>Pleosporomycetidae</taxon>
        <taxon>Pleosporales</taxon>
        <taxon>Pleosporineae</taxon>
        <taxon>Didymellaceae</taxon>
        <taxon>Nothophoma</taxon>
    </lineage>
</organism>
<dbReference type="Pfam" id="PF00106">
    <property type="entry name" value="adh_short"/>
    <property type="match status" value="1"/>
</dbReference>
<protein>
    <recommendedName>
        <fullName evidence="4">Short chain dehydrogenase</fullName>
    </recommendedName>
</protein>
<proteinExistence type="inferred from homology"/>
<evidence type="ECO:0000256" key="1">
    <source>
        <dbReference type="ARBA" id="ARBA00006484"/>
    </source>
</evidence>
<dbReference type="EMBL" id="JAKIXB020000047">
    <property type="protein sequence ID" value="KAL1592429.1"/>
    <property type="molecule type" value="Genomic_DNA"/>
</dbReference>
<comment type="caution">
    <text evidence="2">The sequence shown here is derived from an EMBL/GenBank/DDBJ whole genome shotgun (WGS) entry which is preliminary data.</text>
</comment>
<evidence type="ECO:0008006" key="4">
    <source>
        <dbReference type="Google" id="ProtNLM"/>
    </source>
</evidence>
<sequence length="255" mass="27298">MSSAAEQQIILVTGGNNGIGFDTVAALTAASPNYHVIIGSRSEDKGAAALEKIKAKGYHGSVSLVQLDVTSDSSISSAASFIENKSGRLDVLINNAGICPEDKDDTWSTREELRAIFETNVFGPTILTKAVLPLLRKSKDPRIINVTSSLGSISTRLDPEDIVSGANYPAYRMSKAALNMLTAYSYTLPEAEGVKVWSFCPGYVVTDLGGDRELKTSMGVDSSETSARGILEIVEGKRDAEVGKFVEREGKSRAW</sequence>
<dbReference type="SUPFAM" id="SSF51735">
    <property type="entry name" value="NAD(P)-binding Rossmann-fold domains"/>
    <property type="match status" value="1"/>
</dbReference>
<dbReference type="InterPro" id="IPR051468">
    <property type="entry name" value="Fungal_SecMetab_SDRs"/>
</dbReference>
<dbReference type="InterPro" id="IPR002347">
    <property type="entry name" value="SDR_fam"/>
</dbReference>
<reference evidence="2 3" key="1">
    <citation type="submission" date="2024-02" db="EMBL/GenBank/DDBJ databases">
        <title>De novo assembly and annotation of 12 fungi associated with fruit tree decline syndrome in Ontario, Canada.</title>
        <authorList>
            <person name="Sulman M."/>
            <person name="Ellouze W."/>
            <person name="Ilyukhin E."/>
        </authorList>
    </citation>
    <scope>NUCLEOTIDE SEQUENCE [LARGE SCALE GENOMIC DNA]</scope>
    <source>
        <strain evidence="2 3">M97-236</strain>
    </source>
</reference>